<evidence type="ECO:0000259" key="10">
    <source>
        <dbReference type="PROSITE" id="PS51779"/>
    </source>
</evidence>
<feature type="domain" description="POTRA" evidence="10">
    <location>
        <begin position="43"/>
        <end position="114"/>
    </location>
</feature>
<dbReference type="Pfam" id="PF01103">
    <property type="entry name" value="Omp85"/>
    <property type="match status" value="1"/>
</dbReference>
<evidence type="ECO:0000256" key="6">
    <source>
        <dbReference type="ARBA" id="ARBA00023136"/>
    </source>
</evidence>
<keyword evidence="5" id="KW-0677">Repeat</keyword>
<keyword evidence="3" id="KW-0812">Transmembrane</keyword>
<feature type="signal peptide" evidence="9">
    <location>
        <begin position="1"/>
        <end position="32"/>
    </location>
</feature>
<dbReference type="PANTHER" id="PTHR12815:SF47">
    <property type="entry name" value="TRANSLOCATION AND ASSEMBLY MODULE SUBUNIT TAMA"/>
    <property type="match status" value="1"/>
</dbReference>
<dbReference type="PIRSF" id="PIRSF006076">
    <property type="entry name" value="OM_assembly_OMP85"/>
    <property type="match status" value="1"/>
</dbReference>
<feature type="chain" id="PRO_5037739886" description="Outer membrane protein assembly factor BamA" evidence="9">
    <location>
        <begin position="33"/>
        <end position="799"/>
    </location>
</feature>
<name>A0A933SCL5_UNCEI</name>
<reference evidence="11" key="1">
    <citation type="submission" date="2020-07" db="EMBL/GenBank/DDBJ databases">
        <title>Huge and variable diversity of episymbiotic CPR bacteria and DPANN archaea in groundwater ecosystems.</title>
        <authorList>
            <person name="He C.Y."/>
            <person name="Keren R."/>
            <person name="Whittaker M."/>
            <person name="Farag I.F."/>
            <person name="Doudna J."/>
            <person name="Cate J.H.D."/>
            <person name="Banfield J.F."/>
        </authorList>
    </citation>
    <scope>NUCLEOTIDE SEQUENCE</scope>
    <source>
        <strain evidence="11">NC_groundwater_1813_Pr3_B-0.1um_71_17</strain>
    </source>
</reference>
<feature type="domain" description="POTRA" evidence="10">
    <location>
        <begin position="196"/>
        <end position="280"/>
    </location>
</feature>
<dbReference type="Pfam" id="PF07244">
    <property type="entry name" value="POTRA"/>
    <property type="match status" value="5"/>
</dbReference>
<dbReference type="AlphaFoldDB" id="A0A933SCL5"/>
<evidence type="ECO:0000256" key="8">
    <source>
        <dbReference type="NCBIfam" id="TIGR03303"/>
    </source>
</evidence>
<dbReference type="InterPro" id="IPR023707">
    <property type="entry name" value="OM_assembly_BamA"/>
</dbReference>
<dbReference type="InterPro" id="IPR000184">
    <property type="entry name" value="Bac_surfAg_D15"/>
</dbReference>
<organism evidence="11 12">
    <name type="scientific">Eiseniibacteriota bacterium</name>
    <dbReference type="NCBI Taxonomy" id="2212470"/>
    <lineage>
        <taxon>Bacteria</taxon>
        <taxon>Candidatus Eiseniibacteriota</taxon>
    </lineage>
</organism>
<dbReference type="GO" id="GO:0071709">
    <property type="term" value="P:membrane assembly"/>
    <property type="evidence" value="ECO:0007669"/>
    <property type="project" value="InterPro"/>
</dbReference>
<gene>
    <name evidence="11" type="primary">bamA</name>
    <name evidence="11" type="ORF">HZA61_05585</name>
</gene>
<evidence type="ECO:0000256" key="7">
    <source>
        <dbReference type="ARBA" id="ARBA00023237"/>
    </source>
</evidence>
<evidence type="ECO:0000256" key="3">
    <source>
        <dbReference type="ARBA" id="ARBA00022692"/>
    </source>
</evidence>
<dbReference type="Gene3D" id="3.10.20.310">
    <property type="entry name" value="membrane protein fhac"/>
    <property type="match status" value="5"/>
</dbReference>
<protein>
    <recommendedName>
        <fullName evidence="8">Outer membrane protein assembly factor BamA</fullName>
    </recommendedName>
</protein>
<dbReference type="InterPro" id="IPR010827">
    <property type="entry name" value="BamA/TamA_POTRA"/>
</dbReference>
<dbReference type="Proteomes" id="UP000696931">
    <property type="component" value="Unassembled WGS sequence"/>
</dbReference>
<accession>A0A933SCL5</accession>
<keyword evidence="7" id="KW-0998">Cell outer membrane</keyword>
<evidence type="ECO:0000313" key="11">
    <source>
        <dbReference type="EMBL" id="MBI5168936.1"/>
    </source>
</evidence>
<dbReference type="EMBL" id="JACRIW010000038">
    <property type="protein sequence ID" value="MBI5168936.1"/>
    <property type="molecule type" value="Genomic_DNA"/>
</dbReference>
<evidence type="ECO:0000256" key="4">
    <source>
        <dbReference type="ARBA" id="ARBA00022729"/>
    </source>
</evidence>
<dbReference type="GO" id="GO:0009279">
    <property type="term" value="C:cell outer membrane"/>
    <property type="evidence" value="ECO:0007669"/>
    <property type="project" value="UniProtKB-UniRule"/>
</dbReference>
<dbReference type="PANTHER" id="PTHR12815">
    <property type="entry name" value="SORTING AND ASSEMBLY MACHINERY SAMM50 PROTEIN FAMILY MEMBER"/>
    <property type="match status" value="1"/>
</dbReference>
<keyword evidence="2" id="KW-1134">Transmembrane beta strand</keyword>
<evidence type="ECO:0000256" key="1">
    <source>
        <dbReference type="ARBA" id="ARBA00004370"/>
    </source>
</evidence>
<comment type="caution">
    <text evidence="11">The sequence shown here is derived from an EMBL/GenBank/DDBJ whole genome shotgun (WGS) entry which is preliminary data.</text>
</comment>
<dbReference type="InterPro" id="IPR039910">
    <property type="entry name" value="D15-like"/>
</dbReference>
<sequence length="799" mass="90335">MPLRLTRWVPRFCGFAAILLAVLFSSFGIAWAQDGADARPGAPAVGRIFVTGNVHVDSARIVRTFDVPPGTRFSSDLVRRGTRKLTALGLFSNVQLLKNEHDGVVDLTIVVTERPRLAAVRFSGNKKREDVDLEKKLFLHAGETFSFVQANLQVDSLAEYYRSEGFPRAKITAKADTLFDRNEVNLTFEIVEGEKLRIGDIVFEGRTAFPAKRLRKAMKTKTKGLFGGGELKDETFAEDREKLETWYQNHGYRDMQVAGFEVVPGADPKRVTLKVTLSEGRPYTFGTSRWEGARTLDSTFLARAWKDRKAAPYDRSRVERARGDVLGEYAEHGLLYVDMEPEETVRDSIVDVTFRVREGSPSFVRRVTILGNKGTREHVLRRELDVHEGDRFRRSALIRSQGDMMRLQLFEEVMPDISPAESTDVDVIFRVKEKQVGTASAGAGYTGEAGLTGFLELGHSNVLGNGQSLALHLERGGRSDRRREDYSLSFTEPWFRDSPTLLGYSVYSTTRELLEYDQRRRGGSVRIGRPLPWPDYSRGSVSYTLENMRITNVDSSLTIAGVSTNTDLLTSTLEFNFMRNSTDNPFYPTRGTRFTASEEFTGGPFGGELHYFRHRYEGRVYTRSALKSVTSMLRLRLGSVGQYTWRSDVIPDYARFRLGGGNTLDPLRGYQDYQVVPNRGYYWSRYNRIISSSTGADSTIRDSSYVRSRYPGGRYMALFTLEQQFPIVHPLHALLFVDAGNTWDELKFVKPRDFKVGAGFGLRMEIPILGNVGFDYGYGFHRDDGPKWQGHFLLGNVGF</sequence>
<keyword evidence="6" id="KW-0472">Membrane</keyword>
<evidence type="ECO:0000256" key="5">
    <source>
        <dbReference type="ARBA" id="ARBA00022737"/>
    </source>
</evidence>
<evidence type="ECO:0000313" key="12">
    <source>
        <dbReference type="Proteomes" id="UP000696931"/>
    </source>
</evidence>
<dbReference type="InterPro" id="IPR034746">
    <property type="entry name" value="POTRA"/>
</dbReference>
<proteinExistence type="predicted"/>
<evidence type="ECO:0000256" key="2">
    <source>
        <dbReference type="ARBA" id="ARBA00022452"/>
    </source>
</evidence>
<comment type="subcellular location">
    <subcellularLocation>
        <location evidence="1">Membrane</location>
    </subcellularLocation>
</comment>
<evidence type="ECO:0000256" key="9">
    <source>
        <dbReference type="SAM" id="SignalP"/>
    </source>
</evidence>
<dbReference type="NCBIfam" id="TIGR03303">
    <property type="entry name" value="OM_YaeT"/>
    <property type="match status" value="1"/>
</dbReference>
<dbReference type="Gene3D" id="2.40.160.50">
    <property type="entry name" value="membrane protein fhac: a member of the omp85/tpsb transporter family"/>
    <property type="match status" value="1"/>
</dbReference>
<dbReference type="PROSITE" id="PS51779">
    <property type="entry name" value="POTRA"/>
    <property type="match status" value="2"/>
</dbReference>
<keyword evidence="4 9" id="KW-0732">Signal</keyword>